<comment type="caution">
    <text evidence="20">The sequence shown here is derived from an EMBL/GenBank/DDBJ whole genome shotgun (WGS) entry which is preliminary data.</text>
</comment>
<evidence type="ECO:0000256" key="4">
    <source>
        <dbReference type="ARBA" id="ARBA00007037"/>
    </source>
</evidence>
<accession>A0A1R2BDU4</accession>
<evidence type="ECO:0000256" key="1">
    <source>
        <dbReference type="ARBA" id="ARBA00001933"/>
    </source>
</evidence>
<dbReference type="InterPro" id="IPR015421">
    <property type="entry name" value="PyrdxlP-dep_Trfase_major"/>
</dbReference>
<keyword evidence="9 17" id="KW-0694">RNA-binding</keyword>
<dbReference type="GO" id="GO:0005737">
    <property type="term" value="C:cytoplasm"/>
    <property type="evidence" value="ECO:0007669"/>
    <property type="project" value="UniProtKB-SubCell"/>
</dbReference>
<evidence type="ECO:0000256" key="6">
    <source>
        <dbReference type="ARBA" id="ARBA00021963"/>
    </source>
</evidence>
<comment type="similarity">
    <text evidence="4 17">Belongs to the SepSecS family.</text>
</comment>
<feature type="binding site" evidence="18">
    <location>
        <position position="315"/>
    </location>
    <ligand>
        <name>substrate</name>
    </ligand>
</feature>
<keyword evidence="7 17" id="KW-0820">tRNA-binding</keyword>
<gene>
    <name evidence="20" type="ORF">SteCoe_26097</name>
</gene>
<feature type="binding site" evidence="18">
    <location>
        <position position="391"/>
    </location>
    <ligand>
        <name>tRNA</name>
        <dbReference type="ChEBI" id="CHEBI:17843"/>
    </ligand>
</feature>
<organism evidence="20 21">
    <name type="scientific">Stentor coeruleus</name>
    <dbReference type="NCBI Taxonomy" id="5963"/>
    <lineage>
        <taxon>Eukaryota</taxon>
        <taxon>Sar</taxon>
        <taxon>Alveolata</taxon>
        <taxon>Ciliophora</taxon>
        <taxon>Postciliodesmatophora</taxon>
        <taxon>Heterotrichea</taxon>
        <taxon>Heterotrichida</taxon>
        <taxon>Stentoridae</taxon>
        <taxon>Stentor</taxon>
    </lineage>
</organism>
<evidence type="ECO:0000313" key="21">
    <source>
        <dbReference type="Proteomes" id="UP000187209"/>
    </source>
</evidence>
<dbReference type="NCBIfam" id="TIGR03531">
    <property type="entry name" value="selenium_SpcS"/>
    <property type="match status" value="1"/>
</dbReference>
<feature type="binding site" evidence="18">
    <location>
        <position position="273"/>
    </location>
    <ligand>
        <name>tRNA</name>
        <dbReference type="ChEBI" id="CHEBI:17843"/>
    </ligand>
</feature>
<dbReference type="Gene3D" id="3.40.640.10">
    <property type="entry name" value="Type I PLP-dependent aspartate aminotransferase-like (Major domain)"/>
    <property type="match status" value="1"/>
</dbReference>
<dbReference type="InterPro" id="IPR019872">
    <property type="entry name" value="Sec-tRNA_Se_transferase"/>
</dbReference>
<dbReference type="UniPathway" id="UPA00906">
    <property type="reaction ID" value="UER00898"/>
</dbReference>
<dbReference type="Pfam" id="PF05889">
    <property type="entry name" value="SepSecS"/>
    <property type="match status" value="1"/>
</dbReference>
<comment type="catalytic activity">
    <reaction evidence="16 17">
        <text>O-phospho-L-seryl-tRNA(Sec) + selenophosphate + H2O = L-selenocysteinyl-tRNA(Sec) + 2 phosphate</text>
        <dbReference type="Rhea" id="RHEA:25041"/>
        <dbReference type="Rhea" id="RHEA-COMP:9743"/>
        <dbReference type="Rhea" id="RHEA-COMP:9947"/>
        <dbReference type="ChEBI" id="CHEBI:15377"/>
        <dbReference type="ChEBI" id="CHEBI:16144"/>
        <dbReference type="ChEBI" id="CHEBI:43474"/>
        <dbReference type="ChEBI" id="CHEBI:78551"/>
        <dbReference type="ChEBI" id="CHEBI:78573"/>
        <dbReference type="EC" id="2.9.1.2"/>
    </reaction>
</comment>
<dbReference type="GO" id="GO:0000049">
    <property type="term" value="F:tRNA binding"/>
    <property type="evidence" value="ECO:0007669"/>
    <property type="project" value="UniProtKB-UniRule"/>
</dbReference>
<dbReference type="AlphaFoldDB" id="A0A1R2BDU4"/>
<evidence type="ECO:0000256" key="13">
    <source>
        <dbReference type="ARBA" id="ARBA00030669"/>
    </source>
</evidence>
<dbReference type="OrthoDB" id="10263545at2759"/>
<comment type="function">
    <text evidence="2 17">Converts O-phosphoseryl-tRNA(Sec) to selenocysteinyl-tRNA(Sec) required for selenoprotein biosynthesis.</text>
</comment>
<feature type="binding site" evidence="18">
    <location>
        <position position="103"/>
    </location>
    <ligand>
        <name>substrate</name>
    </ligand>
</feature>
<evidence type="ECO:0000256" key="3">
    <source>
        <dbReference type="ARBA" id="ARBA00004822"/>
    </source>
</evidence>
<protein>
    <recommendedName>
        <fullName evidence="6 17">O-phosphoseryl-tRNA(Sec) selenium transferase</fullName>
        <ecNumber evidence="5 17">2.9.1.2</ecNumber>
    </recommendedName>
    <alternativeName>
        <fullName evidence="13 17">Selenocysteine synthase</fullName>
    </alternativeName>
    <alternativeName>
        <fullName evidence="14 17">Selenocysteinyl-tRNA(Sec) synthase</fullName>
    </alternativeName>
    <alternativeName>
        <fullName evidence="15 17">Sep-tRNA:Sec-tRNA synthase</fullName>
    </alternativeName>
</protein>
<evidence type="ECO:0000256" key="18">
    <source>
        <dbReference type="PIRSR" id="PIRSR017689-1"/>
    </source>
</evidence>
<dbReference type="InterPro" id="IPR015424">
    <property type="entry name" value="PyrdxlP-dep_Trfase"/>
</dbReference>
<evidence type="ECO:0000256" key="9">
    <source>
        <dbReference type="ARBA" id="ARBA00022884"/>
    </source>
</evidence>
<keyword evidence="11 17" id="KW-0648">Protein biosynthesis</keyword>
<evidence type="ECO:0000256" key="12">
    <source>
        <dbReference type="ARBA" id="ARBA00023266"/>
    </source>
</evidence>
<evidence type="ECO:0000256" key="19">
    <source>
        <dbReference type="PIRSR" id="PIRSR017689-50"/>
    </source>
</evidence>
<feature type="binding site" evidence="18">
    <location>
        <position position="102"/>
    </location>
    <ligand>
        <name>substrate</name>
    </ligand>
</feature>
<evidence type="ECO:0000256" key="8">
    <source>
        <dbReference type="ARBA" id="ARBA00022679"/>
    </source>
</evidence>
<sequence length="451" mass="50052">MDTANIEKSGSIIGILYANQALSVLNIQSHNSFNSLVSQLLTQRKIPSKGWSDQLIEHFLHELSLMDSNNYQDRAGVGEREGRVLSSIVNRRHYYMAHGIGRSGDLFSIQPKAPGSSLILKLTCYMAKHAIKLAGIDKLDCLVLPLATGMALTMCLLSLKSSRPQGKYVIWSRIDQKTCLKCISSAGLIPIILETQLQGDSVITGDLESLLKTINPLEIVCILSTTSCFAPRSPDDVQRISELCKELNIPHVINNAYGLQCSKIMHMIKEALRLGRVDAIVQSTDKNFLVPVGGAIISSRDKKLLENINSSYPGRASMSPILDLFITFLTLGENGYVEILKNRKKLVVEFREKFADIGNKHGERLLDIRDNSISFALTCRNNDLGAKLFVRRVSGCRFVGDKEKEVCGFRFRSYGSSFDGYPNSYLTAACAIGLTSDEMNLFFSRLDQLLE</sequence>
<keyword evidence="17" id="KW-0963">Cytoplasm</keyword>
<dbReference type="GO" id="GO:0098621">
    <property type="term" value="F:O-phosphoseryl-tRNA(Sec) selenium transferase activity"/>
    <property type="evidence" value="ECO:0007669"/>
    <property type="project" value="UniProtKB-EC"/>
</dbReference>
<evidence type="ECO:0000256" key="14">
    <source>
        <dbReference type="ARBA" id="ARBA00032048"/>
    </source>
</evidence>
<dbReference type="PANTHER" id="PTHR12944">
    <property type="entry name" value="SOLUBLE LIVER ANTIGEN/LIVER PANCREAS ANTIGEN"/>
    <property type="match status" value="1"/>
</dbReference>
<evidence type="ECO:0000256" key="10">
    <source>
        <dbReference type="ARBA" id="ARBA00022898"/>
    </source>
</evidence>
<feature type="binding site" evidence="18">
    <location>
        <position position="80"/>
    </location>
    <ligand>
        <name>pyridoxal 5'-phosphate</name>
        <dbReference type="ChEBI" id="CHEBI:597326"/>
    </ligand>
</feature>
<dbReference type="EMBL" id="MPUH01000723">
    <property type="protein sequence ID" value="OMJ74890.1"/>
    <property type="molecule type" value="Genomic_DNA"/>
</dbReference>
<dbReference type="EC" id="2.9.1.2" evidence="5 17"/>
<dbReference type="SUPFAM" id="SSF53383">
    <property type="entry name" value="PLP-dependent transferases"/>
    <property type="match status" value="1"/>
</dbReference>
<reference evidence="20 21" key="1">
    <citation type="submission" date="2016-11" db="EMBL/GenBank/DDBJ databases">
        <title>The macronuclear genome of Stentor coeruleus: a giant cell with tiny introns.</title>
        <authorList>
            <person name="Slabodnick M."/>
            <person name="Ruby J.G."/>
            <person name="Reiff S.B."/>
            <person name="Swart E.C."/>
            <person name="Gosai S."/>
            <person name="Prabakaran S."/>
            <person name="Witkowska E."/>
            <person name="Larue G.E."/>
            <person name="Fisher S."/>
            <person name="Freeman R.M."/>
            <person name="Gunawardena J."/>
            <person name="Chu W."/>
            <person name="Stover N.A."/>
            <person name="Gregory B.D."/>
            <person name="Nowacki M."/>
            <person name="Derisi J."/>
            <person name="Roy S.W."/>
            <person name="Marshall W.F."/>
            <person name="Sood P."/>
        </authorList>
    </citation>
    <scope>NUCLEOTIDE SEQUENCE [LARGE SCALE GENOMIC DNA]</scope>
    <source>
        <strain evidence="20">WM001</strain>
    </source>
</reference>
<dbReference type="PANTHER" id="PTHR12944:SF2">
    <property type="entry name" value="O-PHOSPHOSERYL-TRNA(SEC) SELENIUM TRANSFERASE"/>
    <property type="match status" value="1"/>
</dbReference>
<dbReference type="InterPro" id="IPR008829">
    <property type="entry name" value="SepSecS/SepCysS"/>
</dbReference>
<keyword evidence="21" id="KW-1185">Reference proteome</keyword>
<keyword evidence="12 17" id="KW-0711">Selenium</keyword>
<keyword evidence="8 17" id="KW-0808">Transferase</keyword>
<comment type="pathway">
    <text evidence="3 17">Aminoacyl-tRNA biosynthesis; selenocysteinyl-tRNA(Sec) biosynthesis; selenocysteinyl-tRNA(Sec) from L-seryl-tRNA(Sec) (archaeal/eukaryal route): step 2/2.</text>
</comment>
<evidence type="ECO:0000256" key="11">
    <source>
        <dbReference type="ARBA" id="ARBA00022917"/>
    </source>
</evidence>
<evidence type="ECO:0000256" key="16">
    <source>
        <dbReference type="ARBA" id="ARBA00048808"/>
    </source>
</evidence>
<feature type="modified residue" description="N6-(pyridoxal phosphate)lysine" evidence="19">
    <location>
        <position position="286"/>
    </location>
</feature>
<feature type="site" description="May act as a substrate filter by repelling compounds with a negatively charged alpha-carboxylate" evidence="19">
    <location>
        <position position="79"/>
    </location>
</feature>
<comment type="subcellular location">
    <subcellularLocation>
        <location evidence="17">Cytoplasm</location>
    </subcellularLocation>
</comment>
<proteinExistence type="inferred from homology"/>
<evidence type="ECO:0000256" key="2">
    <source>
        <dbReference type="ARBA" id="ARBA00002552"/>
    </source>
</evidence>
<feature type="binding site" evidence="18">
    <location>
        <position position="110"/>
    </location>
    <ligand>
        <name>substrate</name>
    </ligand>
</feature>
<keyword evidence="10 17" id="KW-0663">Pyridoxal phosphate</keyword>
<evidence type="ECO:0000313" key="20">
    <source>
        <dbReference type="EMBL" id="OMJ74890.1"/>
    </source>
</evidence>
<dbReference type="PIRSF" id="PIRSF017689">
    <property type="entry name" value="SepSecS"/>
    <property type="match status" value="1"/>
</dbReference>
<dbReference type="Proteomes" id="UP000187209">
    <property type="component" value="Unassembled WGS sequence"/>
</dbReference>
<evidence type="ECO:0000256" key="5">
    <source>
        <dbReference type="ARBA" id="ARBA00012464"/>
    </source>
</evidence>
<name>A0A1R2BDU4_9CILI</name>
<evidence type="ECO:0000256" key="15">
    <source>
        <dbReference type="ARBA" id="ARBA00032693"/>
    </source>
</evidence>
<comment type="cofactor">
    <cofactor evidence="1 17 19">
        <name>pyridoxal 5'-phosphate</name>
        <dbReference type="ChEBI" id="CHEBI:597326"/>
    </cofactor>
</comment>
<evidence type="ECO:0000256" key="17">
    <source>
        <dbReference type="PIRNR" id="PIRNR017689"/>
    </source>
</evidence>
<evidence type="ECO:0000256" key="7">
    <source>
        <dbReference type="ARBA" id="ARBA00022555"/>
    </source>
</evidence>
<dbReference type="GO" id="GO:0001717">
    <property type="term" value="P:conversion of seryl-tRNAsec to selenocys-tRNAsec"/>
    <property type="evidence" value="ECO:0007669"/>
    <property type="project" value="UniProtKB-UniRule"/>
</dbReference>
<dbReference type="GO" id="GO:0001514">
    <property type="term" value="P:selenocysteine incorporation"/>
    <property type="evidence" value="ECO:0007669"/>
    <property type="project" value="TreeGrafter"/>
</dbReference>